<dbReference type="Proteomes" id="UP001059617">
    <property type="component" value="Chromosome"/>
</dbReference>
<accession>A0ABY5W5V4</accession>
<dbReference type="EMBL" id="CP073720">
    <property type="protein sequence ID" value="UWP85447.1"/>
    <property type="molecule type" value="Genomic_DNA"/>
</dbReference>
<name>A0ABY5W5V4_9ACTN</name>
<feature type="region of interest" description="Disordered" evidence="1">
    <location>
        <begin position="40"/>
        <end position="90"/>
    </location>
</feature>
<sequence length="117" mass="11695">MALDGALGQEEPFRDLSVVGPGGHQAEHLQLALAQRLDRAGGVGCAGPPPEGAHDPAGDAGIEPHTAAGGDADGADEVVGRGILEDEPGRPGLLIAASSGKYVISGVEIDSRRSALQ</sequence>
<reference evidence="2" key="1">
    <citation type="submission" date="2021-04" db="EMBL/GenBank/DDBJ databases">
        <authorList>
            <person name="Hartkoorn R.C."/>
            <person name="Beaudoing E."/>
            <person name="Hot D."/>
        </authorList>
    </citation>
    <scope>NUCLEOTIDE SEQUENCE</scope>
    <source>
        <strain evidence="2">NRRL B-16292</strain>
    </source>
</reference>
<reference evidence="2" key="2">
    <citation type="submission" date="2022-09" db="EMBL/GenBank/DDBJ databases">
        <title>Biosynthetic gene clusters of Dactylosporangioum fulvum.</title>
        <authorList>
            <person name="Caradec T."/>
        </authorList>
    </citation>
    <scope>NUCLEOTIDE SEQUENCE</scope>
    <source>
        <strain evidence="2">NRRL B-16292</strain>
    </source>
</reference>
<evidence type="ECO:0000313" key="3">
    <source>
        <dbReference type="Proteomes" id="UP001059617"/>
    </source>
</evidence>
<evidence type="ECO:0000313" key="2">
    <source>
        <dbReference type="EMBL" id="UWP85447.1"/>
    </source>
</evidence>
<protein>
    <submittedName>
        <fullName evidence="2">Uncharacterized protein</fullName>
    </submittedName>
</protein>
<feature type="region of interest" description="Disordered" evidence="1">
    <location>
        <begin position="1"/>
        <end position="24"/>
    </location>
</feature>
<organism evidence="2 3">
    <name type="scientific">Dactylosporangium fulvum</name>
    <dbReference type="NCBI Taxonomy" id="53359"/>
    <lineage>
        <taxon>Bacteria</taxon>
        <taxon>Bacillati</taxon>
        <taxon>Actinomycetota</taxon>
        <taxon>Actinomycetes</taxon>
        <taxon>Micromonosporales</taxon>
        <taxon>Micromonosporaceae</taxon>
        <taxon>Dactylosporangium</taxon>
    </lineage>
</organism>
<dbReference type="RefSeq" id="WP_259863563.1">
    <property type="nucleotide sequence ID" value="NZ_BAAAST010000014.1"/>
</dbReference>
<proteinExistence type="predicted"/>
<keyword evidence="3" id="KW-1185">Reference proteome</keyword>
<gene>
    <name evidence="2" type="ORF">Dfulv_14885</name>
</gene>
<evidence type="ECO:0000256" key="1">
    <source>
        <dbReference type="SAM" id="MobiDB-lite"/>
    </source>
</evidence>